<dbReference type="AlphaFoldDB" id="A0A6H1ZZ68"/>
<organism evidence="2">
    <name type="scientific">viral metagenome</name>
    <dbReference type="NCBI Taxonomy" id="1070528"/>
    <lineage>
        <taxon>unclassified sequences</taxon>
        <taxon>metagenomes</taxon>
        <taxon>organismal metagenomes</taxon>
    </lineage>
</organism>
<gene>
    <name evidence="2" type="ORF">TM448A02981_0005</name>
</gene>
<dbReference type="InterPro" id="IPR043732">
    <property type="entry name" value="DUF5675"/>
</dbReference>
<feature type="domain" description="DUF5675" evidence="1">
    <location>
        <begin position="5"/>
        <end position="119"/>
    </location>
</feature>
<proteinExistence type="predicted"/>
<accession>A0A6H1ZZ68</accession>
<evidence type="ECO:0000313" key="2">
    <source>
        <dbReference type="EMBL" id="QJA52752.1"/>
    </source>
</evidence>
<dbReference type="EMBL" id="MT144365">
    <property type="protein sequence ID" value="QJA52752.1"/>
    <property type="molecule type" value="Genomic_DNA"/>
</dbReference>
<dbReference type="Pfam" id="PF18925">
    <property type="entry name" value="DUF5675"/>
    <property type="match status" value="1"/>
</dbReference>
<name>A0A6H1ZZ68_9ZZZZ</name>
<evidence type="ECO:0000259" key="1">
    <source>
        <dbReference type="Pfam" id="PF18925"/>
    </source>
</evidence>
<reference evidence="2" key="1">
    <citation type="submission" date="2020-03" db="EMBL/GenBank/DDBJ databases">
        <title>The deep terrestrial virosphere.</title>
        <authorList>
            <person name="Holmfeldt K."/>
            <person name="Nilsson E."/>
            <person name="Simone D."/>
            <person name="Lopez-Fernandez M."/>
            <person name="Wu X."/>
            <person name="de Brujin I."/>
            <person name="Lundin D."/>
            <person name="Andersson A."/>
            <person name="Bertilsson S."/>
            <person name="Dopson M."/>
        </authorList>
    </citation>
    <scope>NUCLEOTIDE SEQUENCE</scope>
    <source>
        <strain evidence="2">TM448A02981</strain>
    </source>
</reference>
<sequence>MELKILRKEFTENSTIGDFFIDNTFFSYVLEDMIREPGVKVPGKTAIPEGRYQVIIDQSTRFKRAMPHVLDVPGFEGIRIHAGNTDKDTKGCPLLGYTKDKDFVGNSRLAFNRFFDILHEALIHEKVYLTVEREVA</sequence>
<protein>
    <recommendedName>
        <fullName evidence="1">DUF5675 domain-containing protein</fullName>
    </recommendedName>
</protein>